<evidence type="ECO:0000259" key="8">
    <source>
        <dbReference type="Pfam" id="PF01694"/>
    </source>
</evidence>
<dbReference type="RefSeq" id="WP_377143221.1">
    <property type="nucleotide sequence ID" value="NZ_JBHTIA010000009.1"/>
</dbReference>
<evidence type="ECO:0000256" key="7">
    <source>
        <dbReference type="SAM" id="Phobius"/>
    </source>
</evidence>
<sequence length="239" mass="26403">MQSPFANMPPVVKNLLIINIIFFIATYALASLVDMSVLFGAHYPASPLFRPWQPITYMFMHGGFGHIFFNMFALVSFGPMLEYTIGSKKFFNFYFITGIGGYIINTIWTAVAIHAAVGAFSIPNVEIGYLDQFLAYGDRLQAQHLYGLYNGGLVGASGAIFGILVGFAMLFPNLEMMIMFIPVPIKAKYVVIGYIALELFTGVGSFAGDEIAHFAHLGGALFGFLLIKLWGVKRPNNFY</sequence>
<organism evidence="9 10">
    <name type="scientific">Mucilaginibacter lutimaris</name>
    <dbReference type="NCBI Taxonomy" id="931629"/>
    <lineage>
        <taxon>Bacteria</taxon>
        <taxon>Pseudomonadati</taxon>
        <taxon>Bacteroidota</taxon>
        <taxon>Sphingobacteriia</taxon>
        <taxon>Sphingobacteriales</taxon>
        <taxon>Sphingobacteriaceae</taxon>
        <taxon>Mucilaginibacter</taxon>
    </lineage>
</organism>
<feature type="transmembrane region" description="Helical" evidence="7">
    <location>
        <begin position="214"/>
        <end position="232"/>
    </location>
</feature>
<dbReference type="InterPro" id="IPR022764">
    <property type="entry name" value="Peptidase_S54_rhomboid_dom"/>
</dbReference>
<keyword evidence="3 7" id="KW-0812">Transmembrane</keyword>
<dbReference type="SUPFAM" id="SSF144091">
    <property type="entry name" value="Rhomboid-like"/>
    <property type="match status" value="1"/>
</dbReference>
<dbReference type="EMBL" id="JBHTIA010000009">
    <property type="protein sequence ID" value="MFD0765846.1"/>
    <property type="molecule type" value="Genomic_DNA"/>
</dbReference>
<keyword evidence="6 7" id="KW-0472">Membrane</keyword>
<evidence type="ECO:0000256" key="6">
    <source>
        <dbReference type="ARBA" id="ARBA00023136"/>
    </source>
</evidence>
<keyword evidence="5 7" id="KW-1133">Transmembrane helix</keyword>
<feature type="domain" description="Peptidase S54 rhomboid" evidence="8">
    <location>
        <begin position="51"/>
        <end position="119"/>
    </location>
</feature>
<dbReference type="PANTHER" id="PTHR43731">
    <property type="entry name" value="RHOMBOID PROTEASE"/>
    <property type="match status" value="1"/>
</dbReference>
<proteinExistence type="inferred from homology"/>
<comment type="similarity">
    <text evidence="2">Belongs to the peptidase S54 family.</text>
</comment>
<dbReference type="InterPro" id="IPR050925">
    <property type="entry name" value="Rhomboid_protease_S54"/>
</dbReference>
<protein>
    <submittedName>
        <fullName evidence="9">Rhomboid family intramembrane serine protease</fullName>
        <ecNumber evidence="9">3.4.21.-</ecNumber>
    </submittedName>
</protein>
<name>A0ABW2ZI60_9SPHI</name>
<dbReference type="Gene3D" id="1.20.1540.10">
    <property type="entry name" value="Rhomboid-like"/>
    <property type="match status" value="1"/>
</dbReference>
<dbReference type="GO" id="GO:0006508">
    <property type="term" value="P:proteolysis"/>
    <property type="evidence" value="ECO:0007669"/>
    <property type="project" value="UniProtKB-KW"/>
</dbReference>
<feature type="transmembrane region" description="Helical" evidence="7">
    <location>
        <begin position="59"/>
        <end position="81"/>
    </location>
</feature>
<evidence type="ECO:0000256" key="3">
    <source>
        <dbReference type="ARBA" id="ARBA00022692"/>
    </source>
</evidence>
<evidence type="ECO:0000256" key="2">
    <source>
        <dbReference type="ARBA" id="ARBA00009045"/>
    </source>
</evidence>
<evidence type="ECO:0000313" key="10">
    <source>
        <dbReference type="Proteomes" id="UP001597073"/>
    </source>
</evidence>
<feature type="transmembrane region" description="Helical" evidence="7">
    <location>
        <begin position="191"/>
        <end position="208"/>
    </location>
</feature>
<dbReference type="Pfam" id="PF01694">
    <property type="entry name" value="Rhomboid"/>
    <property type="match status" value="2"/>
</dbReference>
<keyword evidence="4 9" id="KW-0378">Hydrolase</keyword>
<feature type="domain" description="Peptidase S54 rhomboid" evidence="8">
    <location>
        <begin position="144"/>
        <end position="227"/>
    </location>
</feature>
<dbReference type="EC" id="3.4.21.-" evidence="9"/>
<gene>
    <name evidence="9" type="ORF">ACFQZI_13375</name>
</gene>
<comment type="caution">
    <text evidence="9">The sequence shown here is derived from an EMBL/GenBank/DDBJ whole genome shotgun (WGS) entry which is preliminary data.</text>
</comment>
<keyword evidence="9" id="KW-0645">Protease</keyword>
<feature type="transmembrane region" description="Helical" evidence="7">
    <location>
        <begin position="148"/>
        <end position="171"/>
    </location>
</feature>
<reference evidence="10" key="1">
    <citation type="journal article" date="2019" name="Int. J. Syst. Evol. Microbiol.">
        <title>The Global Catalogue of Microorganisms (GCM) 10K type strain sequencing project: providing services to taxonomists for standard genome sequencing and annotation.</title>
        <authorList>
            <consortium name="The Broad Institute Genomics Platform"/>
            <consortium name="The Broad Institute Genome Sequencing Center for Infectious Disease"/>
            <person name="Wu L."/>
            <person name="Ma J."/>
        </authorList>
    </citation>
    <scope>NUCLEOTIDE SEQUENCE [LARGE SCALE GENOMIC DNA]</scope>
    <source>
        <strain evidence="10">CCUG 60742</strain>
    </source>
</reference>
<dbReference type="Proteomes" id="UP001597073">
    <property type="component" value="Unassembled WGS sequence"/>
</dbReference>
<dbReference type="GO" id="GO:0008233">
    <property type="term" value="F:peptidase activity"/>
    <property type="evidence" value="ECO:0007669"/>
    <property type="project" value="UniProtKB-KW"/>
</dbReference>
<evidence type="ECO:0000256" key="1">
    <source>
        <dbReference type="ARBA" id="ARBA00004141"/>
    </source>
</evidence>
<evidence type="ECO:0000313" key="9">
    <source>
        <dbReference type="EMBL" id="MFD0765846.1"/>
    </source>
</evidence>
<evidence type="ECO:0000256" key="5">
    <source>
        <dbReference type="ARBA" id="ARBA00022989"/>
    </source>
</evidence>
<keyword evidence="10" id="KW-1185">Reference proteome</keyword>
<feature type="transmembrane region" description="Helical" evidence="7">
    <location>
        <begin position="12"/>
        <end position="39"/>
    </location>
</feature>
<comment type="subcellular location">
    <subcellularLocation>
        <location evidence="1">Membrane</location>
        <topology evidence="1">Multi-pass membrane protein</topology>
    </subcellularLocation>
</comment>
<feature type="transmembrane region" description="Helical" evidence="7">
    <location>
        <begin position="93"/>
        <end position="117"/>
    </location>
</feature>
<evidence type="ECO:0000256" key="4">
    <source>
        <dbReference type="ARBA" id="ARBA00022801"/>
    </source>
</evidence>
<accession>A0ABW2ZI60</accession>
<dbReference type="InterPro" id="IPR035952">
    <property type="entry name" value="Rhomboid-like_sf"/>
</dbReference>
<dbReference type="PANTHER" id="PTHR43731:SF14">
    <property type="entry name" value="PRESENILIN-ASSOCIATED RHOMBOID-LIKE PROTEIN, MITOCHONDRIAL"/>
    <property type="match status" value="1"/>
</dbReference>